<evidence type="ECO:0000256" key="1">
    <source>
        <dbReference type="SAM" id="MobiDB-lite"/>
    </source>
</evidence>
<name>A0A8S3WQ76_PARAO</name>
<evidence type="ECO:0000313" key="3">
    <source>
        <dbReference type="Proteomes" id="UP000691718"/>
    </source>
</evidence>
<reference evidence="2" key="1">
    <citation type="submission" date="2021-04" db="EMBL/GenBank/DDBJ databases">
        <authorList>
            <person name="Tunstrom K."/>
        </authorList>
    </citation>
    <scope>NUCLEOTIDE SEQUENCE</scope>
</reference>
<gene>
    <name evidence="2" type="ORF">PAPOLLO_LOCUS8319</name>
</gene>
<protein>
    <submittedName>
        <fullName evidence="2">(apollo) hypothetical protein</fullName>
    </submittedName>
</protein>
<organism evidence="2 3">
    <name type="scientific">Parnassius apollo</name>
    <name type="common">Apollo butterfly</name>
    <name type="synonym">Papilio apollo</name>
    <dbReference type="NCBI Taxonomy" id="110799"/>
    <lineage>
        <taxon>Eukaryota</taxon>
        <taxon>Metazoa</taxon>
        <taxon>Ecdysozoa</taxon>
        <taxon>Arthropoda</taxon>
        <taxon>Hexapoda</taxon>
        <taxon>Insecta</taxon>
        <taxon>Pterygota</taxon>
        <taxon>Neoptera</taxon>
        <taxon>Endopterygota</taxon>
        <taxon>Lepidoptera</taxon>
        <taxon>Glossata</taxon>
        <taxon>Ditrysia</taxon>
        <taxon>Papilionoidea</taxon>
        <taxon>Papilionidae</taxon>
        <taxon>Parnassiinae</taxon>
        <taxon>Parnassini</taxon>
        <taxon>Parnassius</taxon>
        <taxon>Parnassius</taxon>
    </lineage>
</organism>
<dbReference type="Proteomes" id="UP000691718">
    <property type="component" value="Unassembled WGS sequence"/>
</dbReference>
<keyword evidence="3" id="KW-1185">Reference proteome</keyword>
<proteinExistence type="predicted"/>
<evidence type="ECO:0000313" key="2">
    <source>
        <dbReference type="EMBL" id="CAG4970607.1"/>
    </source>
</evidence>
<accession>A0A8S3WQ76</accession>
<dbReference type="AlphaFoldDB" id="A0A8S3WQ76"/>
<sequence length="143" mass="16608">MTLQELSQDLRRQGKLKVLNVPRALYGKGKNNRHKWRGEKPVRRRTQQRNIIMHLSGNKGEAKSITKPLEGWALFLNDEILNKIEYHTNKEIEKKKRKKYKGFQEEEDGEENITSSSLPSFVKPVSLVELKALIGLYYLAGVF</sequence>
<dbReference type="EMBL" id="CAJQZP010000585">
    <property type="protein sequence ID" value="CAG4970607.1"/>
    <property type="molecule type" value="Genomic_DNA"/>
</dbReference>
<feature type="region of interest" description="Disordered" evidence="1">
    <location>
        <begin position="95"/>
        <end position="117"/>
    </location>
</feature>
<comment type="caution">
    <text evidence="2">The sequence shown here is derived from an EMBL/GenBank/DDBJ whole genome shotgun (WGS) entry which is preliminary data.</text>
</comment>
<dbReference type="OrthoDB" id="10057959at2759"/>